<dbReference type="OrthoDB" id="5874696at2759"/>
<name>A0A3P7LLU6_STRVU</name>
<keyword evidence="1" id="KW-0812">Transmembrane</keyword>
<reference evidence="2 3" key="1">
    <citation type="submission" date="2018-11" db="EMBL/GenBank/DDBJ databases">
        <authorList>
            <consortium name="Pathogen Informatics"/>
        </authorList>
    </citation>
    <scope>NUCLEOTIDE SEQUENCE [LARGE SCALE GENOMIC DNA]</scope>
</reference>
<evidence type="ECO:0000256" key="1">
    <source>
        <dbReference type="SAM" id="Phobius"/>
    </source>
</evidence>
<sequence length="246" mass="27921">MFDGVLKSFEETLTDNNTLDETLREKFYKTLKEEAVKSHTNEMRKAFERYASIMPYYNTSQVKFFPAIALIGIGIGIGLGKLVYDGITGSIHRFSEEEQRHKVCYPTTKEDDVGYLMRIVPLGEFSDDLKTFSRHKLSTHYIAPQSMHLANLSTLQEVADFGSSCVTIASTLLCKTRPQPFECGLARRRRRGLKSLISYQSSSKMAERILGSKKYKKVVEIGNAAKELKNEQIIRILLTEMKEGEG</sequence>
<dbReference type="AlphaFoldDB" id="A0A3P7LLU6"/>
<keyword evidence="3" id="KW-1185">Reference proteome</keyword>
<gene>
    <name evidence="2" type="ORF">SVUK_LOCUS15100</name>
</gene>
<organism evidence="2 3">
    <name type="scientific">Strongylus vulgaris</name>
    <name type="common">Blood worm</name>
    <dbReference type="NCBI Taxonomy" id="40348"/>
    <lineage>
        <taxon>Eukaryota</taxon>
        <taxon>Metazoa</taxon>
        <taxon>Ecdysozoa</taxon>
        <taxon>Nematoda</taxon>
        <taxon>Chromadorea</taxon>
        <taxon>Rhabditida</taxon>
        <taxon>Rhabditina</taxon>
        <taxon>Rhabditomorpha</taxon>
        <taxon>Strongyloidea</taxon>
        <taxon>Strongylidae</taxon>
        <taxon>Strongylus</taxon>
    </lineage>
</organism>
<evidence type="ECO:0000313" key="3">
    <source>
        <dbReference type="Proteomes" id="UP000270094"/>
    </source>
</evidence>
<evidence type="ECO:0000313" key="2">
    <source>
        <dbReference type="EMBL" id="VDM80102.1"/>
    </source>
</evidence>
<dbReference type="Proteomes" id="UP000270094">
    <property type="component" value="Unassembled WGS sequence"/>
</dbReference>
<dbReference type="EMBL" id="UYYB01107368">
    <property type="protein sequence ID" value="VDM80102.1"/>
    <property type="molecule type" value="Genomic_DNA"/>
</dbReference>
<keyword evidence="1" id="KW-1133">Transmembrane helix</keyword>
<accession>A0A3P7LLU6</accession>
<feature type="transmembrane region" description="Helical" evidence="1">
    <location>
        <begin position="64"/>
        <end position="84"/>
    </location>
</feature>
<keyword evidence="1" id="KW-0472">Membrane</keyword>
<proteinExistence type="predicted"/>
<protein>
    <submittedName>
        <fullName evidence="2">Uncharacterized protein</fullName>
    </submittedName>
</protein>